<sequence length="256" mass="28318">MSARPPVQTVGPLTLGAAAKVAVREGYLMGLSFLFRQRVPSLLPTYSSNFHNRQLPLVVMVPGYIERPGCFAALYEELVFSGLRVALYTPRYVLASVRDMSADFGRFLDHLVAKPECENSAIYLLGHSMGGLIVRKAMSSRWDSHAQVQHLFTLASPNNGTKMAHLGIGDCVVDMMPGSVFLQELNSEDRHQRHRMSSIVVTPDALILSPEFAQLAGAQHHHIDASGHMAVLDDPRLAWILKRQCQIDNPHQLLGI</sequence>
<dbReference type="InterPro" id="IPR022742">
    <property type="entry name" value="Hydrolase_4"/>
</dbReference>
<dbReference type="Proteomes" id="UP001204142">
    <property type="component" value="Unassembled WGS sequence"/>
</dbReference>
<dbReference type="SUPFAM" id="SSF53474">
    <property type="entry name" value="alpha/beta-Hydrolases"/>
    <property type="match status" value="1"/>
</dbReference>
<dbReference type="PANTHER" id="PTHR37946:SF1">
    <property type="entry name" value="SLL1969 PROTEIN"/>
    <property type="match status" value="1"/>
</dbReference>
<gene>
    <name evidence="2" type="ORF">NQT62_15180</name>
</gene>
<protein>
    <submittedName>
        <fullName evidence="2">Lysophospholipase</fullName>
    </submittedName>
</protein>
<accession>A0ABT1WJU2</accession>
<organism evidence="2 3">
    <name type="scientific">Limnobacter humi</name>
    <dbReference type="NCBI Taxonomy" id="1778671"/>
    <lineage>
        <taxon>Bacteria</taxon>
        <taxon>Pseudomonadati</taxon>
        <taxon>Pseudomonadota</taxon>
        <taxon>Betaproteobacteria</taxon>
        <taxon>Burkholderiales</taxon>
        <taxon>Burkholderiaceae</taxon>
        <taxon>Limnobacter</taxon>
    </lineage>
</organism>
<dbReference type="EMBL" id="JANIGO010000007">
    <property type="protein sequence ID" value="MCQ8897783.1"/>
    <property type="molecule type" value="Genomic_DNA"/>
</dbReference>
<feature type="domain" description="Serine aminopeptidase S33" evidence="1">
    <location>
        <begin position="57"/>
        <end position="158"/>
    </location>
</feature>
<keyword evidence="3" id="KW-1185">Reference proteome</keyword>
<name>A0ABT1WJU2_9BURK</name>
<evidence type="ECO:0000313" key="3">
    <source>
        <dbReference type="Proteomes" id="UP001204142"/>
    </source>
</evidence>
<evidence type="ECO:0000313" key="2">
    <source>
        <dbReference type="EMBL" id="MCQ8897783.1"/>
    </source>
</evidence>
<dbReference type="InterPro" id="IPR029058">
    <property type="entry name" value="AB_hydrolase_fold"/>
</dbReference>
<dbReference type="PANTHER" id="PTHR37946">
    <property type="entry name" value="SLL1969 PROTEIN"/>
    <property type="match status" value="1"/>
</dbReference>
<dbReference type="Gene3D" id="3.40.50.1820">
    <property type="entry name" value="alpha/beta hydrolase"/>
    <property type="match status" value="1"/>
</dbReference>
<proteinExistence type="predicted"/>
<dbReference type="Pfam" id="PF12146">
    <property type="entry name" value="Hydrolase_4"/>
    <property type="match status" value="1"/>
</dbReference>
<reference evidence="2 3" key="1">
    <citation type="submission" date="2022-07" db="EMBL/GenBank/DDBJ databases">
        <authorList>
            <person name="Xamxidin M."/>
            <person name="Wu M."/>
        </authorList>
    </citation>
    <scope>NUCLEOTIDE SEQUENCE [LARGE SCALE GENOMIC DNA]</scope>
    <source>
        <strain evidence="2 3">NBRC 111650</strain>
    </source>
</reference>
<evidence type="ECO:0000259" key="1">
    <source>
        <dbReference type="Pfam" id="PF12146"/>
    </source>
</evidence>
<comment type="caution">
    <text evidence="2">The sequence shown here is derived from an EMBL/GenBank/DDBJ whole genome shotgun (WGS) entry which is preliminary data.</text>
</comment>
<dbReference type="RefSeq" id="WP_256765595.1">
    <property type="nucleotide sequence ID" value="NZ_JANIGO010000007.1"/>
</dbReference>